<protein>
    <submittedName>
        <fullName evidence="1">Oidioi.mRNA.OKI2018_I69.chr2.g6651.t1.cds</fullName>
    </submittedName>
</protein>
<gene>
    <name evidence="1" type="ORF">OKIOD_LOCUS15416</name>
</gene>
<dbReference type="Proteomes" id="UP001158576">
    <property type="component" value="Chromosome 2"/>
</dbReference>
<organism evidence="1 2">
    <name type="scientific">Oikopleura dioica</name>
    <name type="common">Tunicate</name>
    <dbReference type="NCBI Taxonomy" id="34765"/>
    <lineage>
        <taxon>Eukaryota</taxon>
        <taxon>Metazoa</taxon>
        <taxon>Chordata</taxon>
        <taxon>Tunicata</taxon>
        <taxon>Appendicularia</taxon>
        <taxon>Copelata</taxon>
        <taxon>Oikopleuridae</taxon>
        <taxon>Oikopleura</taxon>
    </lineage>
</organism>
<dbReference type="EMBL" id="OU015567">
    <property type="protein sequence ID" value="CAG5112435.1"/>
    <property type="molecule type" value="Genomic_DNA"/>
</dbReference>
<accession>A0ABN7T8G9</accession>
<evidence type="ECO:0000313" key="2">
    <source>
        <dbReference type="Proteomes" id="UP001158576"/>
    </source>
</evidence>
<evidence type="ECO:0000313" key="1">
    <source>
        <dbReference type="EMBL" id="CAG5112435.1"/>
    </source>
</evidence>
<reference evidence="1 2" key="1">
    <citation type="submission" date="2021-04" db="EMBL/GenBank/DDBJ databases">
        <authorList>
            <person name="Bliznina A."/>
        </authorList>
    </citation>
    <scope>NUCLEOTIDE SEQUENCE [LARGE SCALE GENOMIC DNA]</scope>
</reference>
<sequence>MDLLGKRSQLPTAELSDDEMDALSGLTKINPTGKQGSFNPYKTINPEFLSTALDQDDDDWMYMGEDNKPRERTGHIFNMVGSGGLVGGAFGVLSATRILHNRSFLTLKSLRHPIKRSESITAVVSNCRDWSAKAGTFAFVTSLGWAFLDKQIPVDPKFGSAFGGAIFGLSPFWHKDMNRTRQSLLKQEQEWLRNNNNKGPRFWQLNQLLESKILNRYRAEGSTVPKSLNFMTGMGRVGFFATAAYGITYAMEQASNSKGFIRDVKRWKW</sequence>
<proteinExistence type="predicted"/>
<name>A0ABN7T8G9_OIKDI</name>
<keyword evidence="2" id="KW-1185">Reference proteome</keyword>